<dbReference type="AlphaFoldDB" id="A0A8S4EPF5"/>
<dbReference type="Proteomes" id="UP000653454">
    <property type="component" value="Unassembled WGS sequence"/>
</dbReference>
<proteinExistence type="predicted"/>
<evidence type="ECO:0000256" key="1">
    <source>
        <dbReference type="SAM" id="MobiDB-lite"/>
    </source>
</evidence>
<accession>A0A8S4EPF5</accession>
<feature type="region of interest" description="Disordered" evidence="1">
    <location>
        <begin position="73"/>
        <end position="135"/>
    </location>
</feature>
<reference evidence="2" key="1">
    <citation type="submission" date="2020-11" db="EMBL/GenBank/DDBJ databases">
        <authorList>
            <person name="Whiteford S."/>
        </authorList>
    </citation>
    <scope>NUCLEOTIDE SEQUENCE</scope>
</reference>
<sequence length="178" mass="20192">MRFNRLLRTAVARHWSQFRRVRPIKTRGRSISDTGLCSIVDDDSMSQFCSVEPPPRHGSFQVINLPTELRISHSSSAGSGAAEESDGSDGERPRRVHLRAPTPAYGGLESMDEDQEGQSMEDLMPMEEEKGGWDSKWKEARVRWSMRRESLPIATIRKAFLKGKKTAAPPENLLDRRR</sequence>
<dbReference type="EMBL" id="CAJHNJ030000019">
    <property type="protein sequence ID" value="CAG9117170.1"/>
    <property type="molecule type" value="Genomic_DNA"/>
</dbReference>
<evidence type="ECO:0000313" key="3">
    <source>
        <dbReference type="Proteomes" id="UP000653454"/>
    </source>
</evidence>
<protein>
    <submittedName>
        <fullName evidence="2">(diamondback moth) hypothetical protein</fullName>
    </submittedName>
</protein>
<name>A0A8S4EPF5_PLUXY</name>
<comment type="caution">
    <text evidence="2">The sequence shown here is derived from an EMBL/GenBank/DDBJ whole genome shotgun (WGS) entry which is preliminary data.</text>
</comment>
<evidence type="ECO:0000313" key="2">
    <source>
        <dbReference type="EMBL" id="CAG9117170.1"/>
    </source>
</evidence>
<organism evidence="2 3">
    <name type="scientific">Plutella xylostella</name>
    <name type="common">Diamondback moth</name>
    <name type="synonym">Plutella maculipennis</name>
    <dbReference type="NCBI Taxonomy" id="51655"/>
    <lineage>
        <taxon>Eukaryota</taxon>
        <taxon>Metazoa</taxon>
        <taxon>Ecdysozoa</taxon>
        <taxon>Arthropoda</taxon>
        <taxon>Hexapoda</taxon>
        <taxon>Insecta</taxon>
        <taxon>Pterygota</taxon>
        <taxon>Neoptera</taxon>
        <taxon>Endopterygota</taxon>
        <taxon>Lepidoptera</taxon>
        <taxon>Glossata</taxon>
        <taxon>Ditrysia</taxon>
        <taxon>Yponomeutoidea</taxon>
        <taxon>Plutellidae</taxon>
        <taxon>Plutella</taxon>
    </lineage>
</organism>
<keyword evidence="3" id="KW-1185">Reference proteome</keyword>
<gene>
    <name evidence="2" type="ORF">PLXY2_LOCUS6164</name>
</gene>